<evidence type="ECO:0000313" key="1">
    <source>
        <dbReference type="EMBL" id="CAG8841780.1"/>
    </source>
</evidence>
<name>A0ABN7WW47_GIGMA</name>
<feature type="non-terminal residue" evidence="1">
    <location>
        <position position="200"/>
    </location>
</feature>
<protein>
    <submittedName>
        <fullName evidence="1">44168_t:CDS:1</fullName>
    </submittedName>
</protein>
<comment type="caution">
    <text evidence="1">The sequence shown here is derived from an EMBL/GenBank/DDBJ whole genome shotgun (WGS) entry which is preliminary data.</text>
</comment>
<dbReference type="Proteomes" id="UP000789901">
    <property type="component" value="Unassembled WGS sequence"/>
</dbReference>
<proteinExistence type="predicted"/>
<gene>
    <name evidence="1" type="ORF">GMARGA_LOCUS35626</name>
</gene>
<sequence>MLEDNFSEDMYDESLIELAELVNGIDLNDVKELLMHDFILRFLQNVGSMIVQKGDELNEHVISIRNRHEFGSFEHEIRADFSFIDSISIETGCTEELYELHQQFINKMEKQLAEQEGRILQSDDENDYGMIINPLKPRTKGRKRHKRIKGFNEGSRKIILTESTNMQRDDNIIRSSSSNFSSISINISNIEGQTSIIQEQ</sequence>
<organism evidence="1 2">
    <name type="scientific">Gigaspora margarita</name>
    <dbReference type="NCBI Taxonomy" id="4874"/>
    <lineage>
        <taxon>Eukaryota</taxon>
        <taxon>Fungi</taxon>
        <taxon>Fungi incertae sedis</taxon>
        <taxon>Mucoromycota</taxon>
        <taxon>Glomeromycotina</taxon>
        <taxon>Glomeromycetes</taxon>
        <taxon>Diversisporales</taxon>
        <taxon>Gigasporaceae</taxon>
        <taxon>Gigaspora</taxon>
    </lineage>
</organism>
<reference evidence="1 2" key="1">
    <citation type="submission" date="2021-06" db="EMBL/GenBank/DDBJ databases">
        <authorList>
            <person name="Kallberg Y."/>
            <person name="Tangrot J."/>
            <person name="Rosling A."/>
        </authorList>
    </citation>
    <scope>NUCLEOTIDE SEQUENCE [LARGE SCALE GENOMIC DNA]</scope>
    <source>
        <strain evidence="1 2">120-4 pot B 10/14</strain>
    </source>
</reference>
<dbReference type="EMBL" id="CAJVQB010066846">
    <property type="protein sequence ID" value="CAG8841780.1"/>
    <property type="molecule type" value="Genomic_DNA"/>
</dbReference>
<keyword evidence="2" id="KW-1185">Reference proteome</keyword>
<accession>A0ABN7WW47</accession>
<evidence type="ECO:0000313" key="2">
    <source>
        <dbReference type="Proteomes" id="UP000789901"/>
    </source>
</evidence>